<feature type="compositionally biased region" description="Low complexity" evidence="1">
    <location>
        <begin position="145"/>
        <end position="158"/>
    </location>
</feature>
<dbReference type="AlphaFoldDB" id="A0A8S0XS17"/>
<dbReference type="Proteomes" id="UP000467700">
    <property type="component" value="Unassembled WGS sequence"/>
</dbReference>
<gene>
    <name evidence="2" type="ORF">AAE3_LOCUS6841</name>
</gene>
<reference evidence="2 3" key="1">
    <citation type="submission" date="2020-01" db="EMBL/GenBank/DDBJ databases">
        <authorList>
            <person name="Gupta K D."/>
        </authorList>
    </citation>
    <scope>NUCLEOTIDE SEQUENCE [LARGE SCALE GENOMIC DNA]</scope>
</reference>
<organism evidence="2 3">
    <name type="scientific">Cyclocybe aegerita</name>
    <name type="common">Black poplar mushroom</name>
    <name type="synonym">Agrocybe aegerita</name>
    <dbReference type="NCBI Taxonomy" id="1973307"/>
    <lineage>
        <taxon>Eukaryota</taxon>
        <taxon>Fungi</taxon>
        <taxon>Dikarya</taxon>
        <taxon>Basidiomycota</taxon>
        <taxon>Agaricomycotina</taxon>
        <taxon>Agaricomycetes</taxon>
        <taxon>Agaricomycetidae</taxon>
        <taxon>Agaricales</taxon>
        <taxon>Agaricineae</taxon>
        <taxon>Bolbitiaceae</taxon>
        <taxon>Cyclocybe</taxon>
    </lineage>
</organism>
<protein>
    <submittedName>
        <fullName evidence="2">Uncharacterized protein</fullName>
    </submittedName>
</protein>
<dbReference type="EMBL" id="CACVBS010000045">
    <property type="protein sequence ID" value="CAA7264471.1"/>
    <property type="molecule type" value="Genomic_DNA"/>
</dbReference>
<evidence type="ECO:0000313" key="2">
    <source>
        <dbReference type="EMBL" id="CAA7264471.1"/>
    </source>
</evidence>
<accession>A0A8S0XS17</accession>
<sequence>MPIPSKFGGTMNTLYLKPNCVITSRHAAQNLCPKQRPEDLMFSSPPRNNFTWPAIFSSHELKAPKTSISNKATDAANPSHKFDIARQVTIAHDKLDDFDPAPEDMISAPIVQPAPSKAIPFKRSTEGDEEDAPPRKKLRVSMIQKAKMSKGSKSASNSPNTKEMPPQTESRSAKAVSGRVQCATYALEMLSDNVGASCCQPSPHW</sequence>
<comment type="caution">
    <text evidence="2">The sequence shown here is derived from an EMBL/GenBank/DDBJ whole genome shotgun (WGS) entry which is preliminary data.</text>
</comment>
<evidence type="ECO:0000313" key="3">
    <source>
        <dbReference type="Proteomes" id="UP000467700"/>
    </source>
</evidence>
<feature type="region of interest" description="Disordered" evidence="1">
    <location>
        <begin position="118"/>
        <end position="177"/>
    </location>
</feature>
<keyword evidence="3" id="KW-1185">Reference proteome</keyword>
<name>A0A8S0XS17_CYCAE</name>
<evidence type="ECO:0000256" key="1">
    <source>
        <dbReference type="SAM" id="MobiDB-lite"/>
    </source>
</evidence>
<proteinExistence type="predicted"/>